<feature type="compositionally biased region" description="Low complexity" evidence="2">
    <location>
        <begin position="363"/>
        <end position="378"/>
    </location>
</feature>
<evidence type="ECO:0000313" key="5">
    <source>
        <dbReference type="Proteomes" id="UP000799753"/>
    </source>
</evidence>
<reference evidence="4" key="1">
    <citation type="journal article" date="2020" name="Stud. Mycol.">
        <title>101 Dothideomycetes genomes: a test case for predicting lifestyles and emergence of pathogens.</title>
        <authorList>
            <person name="Haridas S."/>
            <person name="Albert R."/>
            <person name="Binder M."/>
            <person name="Bloem J."/>
            <person name="Labutti K."/>
            <person name="Salamov A."/>
            <person name="Andreopoulos B."/>
            <person name="Baker S."/>
            <person name="Barry K."/>
            <person name="Bills G."/>
            <person name="Bluhm B."/>
            <person name="Cannon C."/>
            <person name="Castanera R."/>
            <person name="Culley D."/>
            <person name="Daum C."/>
            <person name="Ezra D."/>
            <person name="Gonzalez J."/>
            <person name="Henrissat B."/>
            <person name="Kuo A."/>
            <person name="Liang C."/>
            <person name="Lipzen A."/>
            <person name="Lutzoni F."/>
            <person name="Magnuson J."/>
            <person name="Mondo S."/>
            <person name="Nolan M."/>
            <person name="Ohm R."/>
            <person name="Pangilinan J."/>
            <person name="Park H.-J."/>
            <person name="Ramirez L."/>
            <person name="Alfaro M."/>
            <person name="Sun H."/>
            <person name="Tritt A."/>
            <person name="Yoshinaga Y."/>
            <person name="Zwiers L.-H."/>
            <person name="Turgeon B."/>
            <person name="Goodwin S."/>
            <person name="Spatafora J."/>
            <person name="Crous P."/>
            <person name="Grigoriev I."/>
        </authorList>
    </citation>
    <scope>NUCLEOTIDE SEQUENCE</scope>
    <source>
        <strain evidence="4">CBS 473.64</strain>
    </source>
</reference>
<feature type="region of interest" description="Disordered" evidence="2">
    <location>
        <begin position="306"/>
        <end position="341"/>
    </location>
</feature>
<dbReference type="GO" id="GO:0008270">
    <property type="term" value="F:zinc ion binding"/>
    <property type="evidence" value="ECO:0007669"/>
    <property type="project" value="UniProtKB-KW"/>
</dbReference>
<evidence type="ECO:0000256" key="1">
    <source>
        <dbReference type="PROSITE-ProRule" id="PRU00175"/>
    </source>
</evidence>
<feature type="compositionally biased region" description="Basic residues" evidence="2">
    <location>
        <begin position="331"/>
        <end position="340"/>
    </location>
</feature>
<dbReference type="InterPro" id="IPR001841">
    <property type="entry name" value="Znf_RING"/>
</dbReference>
<protein>
    <recommendedName>
        <fullName evidence="3">RING-type domain-containing protein</fullName>
    </recommendedName>
</protein>
<sequence length="462" mass="52897">MPNTSSSINVCPLSPTISVISIDSLRPLSILPMNSVYYVLQLLNTPRHRYLPSVFHHSLCRGAHSPRNHILYFSNLYSCRVTHCVILPCKYRVCAGFSYYFVSNCHHHWHQRRSLSNHSGVYKTSNTNNPSHLFPCKLSMLHLPIVIQSEIVMAPTAFERCAFKMRKNPKYECAREGKMYQSHFGFWYCAFHDEQAKDRCQAFLRYQGSGMQCSMVGSHLDEAKGLKYCARHLPSRVVSKSGTLKNWGAPDNSTMDEGKSPPSENITLNQKDRIDHPTLEGGKKEPSLDESVKDCVKMFSGVVISRSRNEKSEEAKEDEEKRQRMQEGKNSIHRRERRPRISLTEGILHRLISLETGIQSEKPNSNSPPNTSPRPGSSLSRMESFKAMKPEQERPHIATMYVQCNICLEKHASTAMSKIDPCGHLFREACLQQVLRRGNGRRYNCSSCRDWMVHMQENHSSY</sequence>
<feature type="compositionally biased region" description="Basic and acidic residues" evidence="2">
    <location>
        <begin position="307"/>
        <end position="327"/>
    </location>
</feature>
<feature type="compositionally biased region" description="Basic and acidic residues" evidence="2">
    <location>
        <begin position="270"/>
        <end position="291"/>
    </location>
</feature>
<keyword evidence="1" id="KW-0479">Metal-binding</keyword>
<name>A0A6A6SFQ3_9PLEO</name>
<proteinExistence type="predicted"/>
<feature type="domain" description="RING-type" evidence="3">
    <location>
        <begin position="404"/>
        <end position="449"/>
    </location>
</feature>
<dbReference type="InterPro" id="IPR013083">
    <property type="entry name" value="Znf_RING/FYVE/PHD"/>
</dbReference>
<keyword evidence="1" id="KW-0862">Zinc</keyword>
<gene>
    <name evidence="4" type="ORF">P280DRAFT_532083</name>
</gene>
<keyword evidence="5" id="KW-1185">Reference proteome</keyword>
<dbReference type="SUPFAM" id="SSF57850">
    <property type="entry name" value="RING/U-box"/>
    <property type="match status" value="1"/>
</dbReference>
<evidence type="ECO:0000256" key="2">
    <source>
        <dbReference type="SAM" id="MobiDB-lite"/>
    </source>
</evidence>
<feature type="region of interest" description="Disordered" evidence="2">
    <location>
        <begin position="241"/>
        <end position="291"/>
    </location>
</feature>
<dbReference type="Gene3D" id="3.30.40.10">
    <property type="entry name" value="Zinc/RING finger domain, C3HC4 (zinc finger)"/>
    <property type="match status" value="1"/>
</dbReference>
<feature type="region of interest" description="Disordered" evidence="2">
    <location>
        <begin position="357"/>
        <end position="391"/>
    </location>
</feature>
<dbReference type="OrthoDB" id="3798839at2759"/>
<dbReference type="Proteomes" id="UP000799753">
    <property type="component" value="Unassembled WGS sequence"/>
</dbReference>
<evidence type="ECO:0000259" key="3">
    <source>
        <dbReference type="PROSITE" id="PS50089"/>
    </source>
</evidence>
<dbReference type="PROSITE" id="PS50089">
    <property type="entry name" value="ZF_RING_2"/>
    <property type="match status" value="1"/>
</dbReference>
<dbReference type="Pfam" id="PF13639">
    <property type="entry name" value="zf-RING_2"/>
    <property type="match status" value="1"/>
</dbReference>
<accession>A0A6A6SFQ3</accession>
<organism evidence="4 5">
    <name type="scientific">Massarina eburnea CBS 473.64</name>
    <dbReference type="NCBI Taxonomy" id="1395130"/>
    <lineage>
        <taxon>Eukaryota</taxon>
        <taxon>Fungi</taxon>
        <taxon>Dikarya</taxon>
        <taxon>Ascomycota</taxon>
        <taxon>Pezizomycotina</taxon>
        <taxon>Dothideomycetes</taxon>
        <taxon>Pleosporomycetidae</taxon>
        <taxon>Pleosporales</taxon>
        <taxon>Massarineae</taxon>
        <taxon>Massarinaceae</taxon>
        <taxon>Massarina</taxon>
    </lineage>
</organism>
<dbReference type="EMBL" id="MU006777">
    <property type="protein sequence ID" value="KAF2645741.1"/>
    <property type="molecule type" value="Genomic_DNA"/>
</dbReference>
<keyword evidence="1" id="KW-0863">Zinc-finger</keyword>
<evidence type="ECO:0000313" key="4">
    <source>
        <dbReference type="EMBL" id="KAF2645741.1"/>
    </source>
</evidence>
<dbReference type="AlphaFoldDB" id="A0A6A6SFQ3"/>